<keyword evidence="4" id="KW-0648">Protein biosynthesis</keyword>
<keyword evidence="7" id="KW-0732">Signal</keyword>
<evidence type="ECO:0000313" key="10">
    <source>
        <dbReference type="Proteomes" id="UP001281410"/>
    </source>
</evidence>
<dbReference type="GO" id="GO:0005524">
    <property type="term" value="F:ATP binding"/>
    <property type="evidence" value="ECO:0007669"/>
    <property type="project" value="UniProtKB-KW"/>
</dbReference>
<dbReference type="Gene3D" id="3.40.50.620">
    <property type="entry name" value="HUPs"/>
    <property type="match status" value="1"/>
</dbReference>
<dbReference type="GO" id="GO:0004825">
    <property type="term" value="F:methionine-tRNA ligase activity"/>
    <property type="evidence" value="ECO:0007669"/>
    <property type="project" value="InterPro"/>
</dbReference>
<dbReference type="GO" id="GO:0005739">
    <property type="term" value="C:mitochondrion"/>
    <property type="evidence" value="ECO:0007669"/>
    <property type="project" value="TreeGrafter"/>
</dbReference>
<feature type="domain" description="Methionyl/Leucyl tRNA synthetase" evidence="8">
    <location>
        <begin position="57"/>
        <end position="153"/>
    </location>
</feature>
<dbReference type="GO" id="GO:0009570">
    <property type="term" value="C:chloroplast stroma"/>
    <property type="evidence" value="ECO:0007669"/>
    <property type="project" value="TreeGrafter"/>
</dbReference>
<keyword evidence="6" id="KW-0472">Membrane</keyword>
<proteinExistence type="predicted"/>
<evidence type="ECO:0000256" key="5">
    <source>
        <dbReference type="ARBA" id="ARBA00023146"/>
    </source>
</evidence>
<dbReference type="SUPFAM" id="SSF52374">
    <property type="entry name" value="Nucleotidylyl transferase"/>
    <property type="match status" value="1"/>
</dbReference>
<accession>A0AAE0BA45</accession>
<reference evidence="9" key="1">
    <citation type="journal article" date="2023" name="Plant J.">
        <title>Genome sequences and population genomics provide insights into the demographic history, inbreeding, and mutation load of two 'living fossil' tree species of Dipteronia.</title>
        <authorList>
            <person name="Feng Y."/>
            <person name="Comes H.P."/>
            <person name="Chen J."/>
            <person name="Zhu S."/>
            <person name="Lu R."/>
            <person name="Zhang X."/>
            <person name="Li P."/>
            <person name="Qiu J."/>
            <person name="Olsen K.M."/>
            <person name="Qiu Y."/>
        </authorList>
    </citation>
    <scope>NUCLEOTIDE SEQUENCE</scope>
    <source>
        <strain evidence="9">NBL</strain>
    </source>
</reference>
<name>A0AAE0BA45_9ROSI</name>
<evidence type="ECO:0000259" key="8">
    <source>
        <dbReference type="Pfam" id="PF09334"/>
    </source>
</evidence>
<evidence type="ECO:0000256" key="2">
    <source>
        <dbReference type="ARBA" id="ARBA00022741"/>
    </source>
</evidence>
<dbReference type="InterPro" id="IPR023457">
    <property type="entry name" value="Met-tRNA_synth_2"/>
</dbReference>
<evidence type="ECO:0000256" key="7">
    <source>
        <dbReference type="SAM" id="SignalP"/>
    </source>
</evidence>
<feature type="chain" id="PRO_5042269013" description="Methionyl/Leucyl tRNA synthetase domain-containing protein" evidence="7">
    <location>
        <begin position="17"/>
        <end position="156"/>
    </location>
</feature>
<keyword evidence="5" id="KW-0030">Aminoacyl-tRNA synthetase</keyword>
<comment type="caution">
    <text evidence="9">The sequence shown here is derived from an EMBL/GenBank/DDBJ whole genome shotgun (WGS) entry which is preliminary data.</text>
</comment>
<evidence type="ECO:0000256" key="1">
    <source>
        <dbReference type="ARBA" id="ARBA00022598"/>
    </source>
</evidence>
<feature type="signal peptide" evidence="7">
    <location>
        <begin position="1"/>
        <end position="16"/>
    </location>
</feature>
<dbReference type="GO" id="GO:0006431">
    <property type="term" value="P:methionyl-tRNA aminoacylation"/>
    <property type="evidence" value="ECO:0007669"/>
    <property type="project" value="InterPro"/>
</dbReference>
<keyword evidence="6" id="KW-1133">Transmembrane helix</keyword>
<dbReference type="InterPro" id="IPR014729">
    <property type="entry name" value="Rossmann-like_a/b/a_fold"/>
</dbReference>
<dbReference type="Proteomes" id="UP001281410">
    <property type="component" value="Unassembled WGS sequence"/>
</dbReference>
<dbReference type="PRINTS" id="PR01041">
    <property type="entry name" value="TRNASYNTHMET"/>
</dbReference>
<dbReference type="InterPro" id="IPR015413">
    <property type="entry name" value="Methionyl/Leucyl_tRNA_Synth"/>
</dbReference>
<dbReference type="PANTHER" id="PTHR43326">
    <property type="entry name" value="METHIONYL-TRNA SYNTHETASE"/>
    <property type="match status" value="1"/>
</dbReference>
<feature type="transmembrane region" description="Helical" evidence="6">
    <location>
        <begin position="26"/>
        <end position="48"/>
    </location>
</feature>
<dbReference type="InterPro" id="IPR033911">
    <property type="entry name" value="MetRS_core"/>
</dbReference>
<keyword evidence="10" id="KW-1185">Reference proteome</keyword>
<sequence length="156" mass="17291">MLRLMGWLGLVRVTVASNGEPSEPMVLVWCLCYLLCPLFLFLCVFFCCCCEPTDPFVLTTPLYYVNAPPHMGSAYTTIAADAIARFQRLLGKKVIFITGTDEHGEKIAAAAAASGSSPSEHCDVISQSYKTLWKDLDIAYDKFIRTTDPKHEGILF</sequence>
<keyword evidence="3" id="KW-0067">ATP-binding</keyword>
<evidence type="ECO:0000256" key="6">
    <source>
        <dbReference type="SAM" id="Phobius"/>
    </source>
</evidence>
<organism evidence="9 10">
    <name type="scientific">Dipteronia sinensis</name>
    <dbReference type="NCBI Taxonomy" id="43782"/>
    <lineage>
        <taxon>Eukaryota</taxon>
        <taxon>Viridiplantae</taxon>
        <taxon>Streptophyta</taxon>
        <taxon>Embryophyta</taxon>
        <taxon>Tracheophyta</taxon>
        <taxon>Spermatophyta</taxon>
        <taxon>Magnoliopsida</taxon>
        <taxon>eudicotyledons</taxon>
        <taxon>Gunneridae</taxon>
        <taxon>Pentapetalae</taxon>
        <taxon>rosids</taxon>
        <taxon>malvids</taxon>
        <taxon>Sapindales</taxon>
        <taxon>Sapindaceae</taxon>
        <taxon>Hippocastanoideae</taxon>
        <taxon>Acereae</taxon>
        <taxon>Dipteronia</taxon>
    </lineage>
</organism>
<evidence type="ECO:0000313" key="9">
    <source>
        <dbReference type="EMBL" id="KAK3232200.1"/>
    </source>
</evidence>
<evidence type="ECO:0000256" key="4">
    <source>
        <dbReference type="ARBA" id="ARBA00022917"/>
    </source>
</evidence>
<dbReference type="Pfam" id="PF09334">
    <property type="entry name" value="tRNA-synt_1g"/>
    <property type="match status" value="1"/>
</dbReference>
<dbReference type="PANTHER" id="PTHR43326:SF1">
    <property type="entry name" value="METHIONINE--TRNA LIGASE, MITOCHONDRIAL"/>
    <property type="match status" value="1"/>
</dbReference>
<dbReference type="EMBL" id="JANJYJ010000001">
    <property type="protein sequence ID" value="KAK3232200.1"/>
    <property type="molecule type" value="Genomic_DNA"/>
</dbReference>
<gene>
    <name evidence="9" type="ORF">Dsin_004081</name>
</gene>
<protein>
    <recommendedName>
        <fullName evidence="8">Methionyl/Leucyl tRNA synthetase domain-containing protein</fullName>
    </recommendedName>
</protein>
<keyword evidence="2" id="KW-0547">Nucleotide-binding</keyword>
<keyword evidence="1" id="KW-0436">Ligase</keyword>
<keyword evidence="6" id="KW-0812">Transmembrane</keyword>
<dbReference type="AlphaFoldDB" id="A0AAE0BA45"/>
<evidence type="ECO:0000256" key="3">
    <source>
        <dbReference type="ARBA" id="ARBA00022840"/>
    </source>
</evidence>